<dbReference type="InterPro" id="IPR050251">
    <property type="entry name" value="HpcH-HpaI_aldolase"/>
</dbReference>
<keyword evidence="3" id="KW-0456">Lyase</keyword>
<name>A0A075GLV7_9EURY</name>
<dbReference type="InterPro" id="IPR040442">
    <property type="entry name" value="Pyrv_kinase-like_dom_sf"/>
</dbReference>
<dbReference type="EMBL" id="KF900699">
    <property type="protein sequence ID" value="AIF04090.1"/>
    <property type="molecule type" value="Genomic_DNA"/>
</dbReference>
<dbReference type="InterPro" id="IPR005000">
    <property type="entry name" value="Aldolase/citrate-lyase_domain"/>
</dbReference>
<dbReference type="InterPro" id="IPR015813">
    <property type="entry name" value="Pyrv/PenolPyrv_kinase-like_dom"/>
</dbReference>
<gene>
    <name evidence="5" type="primary">hpaI</name>
</gene>
<keyword evidence="2" id="KW-0479">Metal-binding</keyword>
<reference evidence="5" key="1">
    <citation type="journal article" date="2014" name="Genome Biol. Evol.">
        <title>Pangenome evidence for extensive interdomain horizontal transfer affecting lineage core and shell genes in uncultured planktonic thaumarchaeota and euryarchaeota.</title>
        <authorList>
            <person name="Deschamps P."/>
            <person name="Zivanovic Y."/>
            <person name="Moreira D."/>
            <person name="Rodriguez-Valera F."/>
            <person name="Lopez-Garcia P."/>
        </authorList>
    </citation>
    <scope>NUCLEOTIDE SEQUENCE</scope>
</reference>
<evidence type="ECO:0000259" key="4">
    <source>
        <dbReference type="Pfam" id="PF03328"/>
    </source>
</evidence>
<feature type="domain" description="HpcH/HpaI aldolase/citrate lyase" evidence="4">
    <location>
        <begin position="30"/>
        <end position="243"/>
    </location>
</feature>
<evidence type="ECO:0000313" key="5">
    <source>
        <dbReference type="EMBL" id="AIF04090.1"/>
    </source>
</evidence>
<comment type="similarity">
    <text evidence="1">Belongs to the HpcH/HpaI aldolase family.</text>
</comment>
<dbReference type="GO" id="GO:0046872">
    <property type="term" value="F:metal ion binding"/>
    <property type="evidence" value="ECO:0007669"/>
    <property type="project" value="UniProtKB-KW"/>
</dbReference>
<dbReference type="Pfam" id="PF03328">
    <property type="entry name" value="HpcH_HpaI"/>
    <property type="match status" value="1"/>
</dbReference>
<organism evidence="5">
    <name type="scientific">uncultured marine group II/III euryarchaeote KM3_170_G02</name>
    <dbReference type="NCBI Taxonomy" id="1457927"/>
    <lineage>
        <taxon>Archaea</taxon>
        <taxon>Methanobacteriati</taxon>
        <taxon>Methanobacteriota</taxon>
        <taxon>environmental samples</taxon>
    </lineage>
</organism>
<dbReference type="GO" id="GO:0016832">
    <property type="term" value="F:aldehyde-lyase activity"/>
    <property type="evidence" value="ECO:0007669"/>
    <property type="project" value="TreeGrafter"/>
</dbReference>
<proteinExistence type="inferred from homology"/>
<dbReference type="Gene3D" id="3.20.20.60">
    <property type="entry name" value="Phosphoenolpyruvate-binding domains"/>
    <property type="match status" value="1"/>
</dbReference>
<evidence type="ECO:0000256" key="2">
    <source>
        <dbReference type="ARBA" id="ARBA00022723"/>
    </source>
</evidence>
<dbReference type="AlphaFoldDB" id="A0A075GLV7"/>
<sequence length="261" mass="28479">MENAVKFREKLRNGQVPVGCGVSFKDPTVTELFSHVLDFVWIDMEHNALSLESVQDHIMATRGSDSAAIVRVPWNDPVLIKPVLDIGADGIIAPLVRSAEDVELAVSACRYPPQGIRGFGPRRPIRYGRISDAEYCQRANDEIICIAQIEHIDAVEAMDEIVKVDGLTAVVIGANDLAGSMGHMGNPQHADVQSAIEKIVTTAKDAGIYPGIGMVGDAEVFQKWLDKGIQWVQVGVDWWHLANSIDTSVAQLRQGISSRNT</sequence>
<evidence type="ECO:0000256" key="1">
    <source>
        <dbReference type="ARBA" id="ARBA00005568"/>
    </source>
</evidence>
<evidence type="ECO:0000256" key="3">
    <source>
        <dbReference type="ARBA" id="ARBA00023239"/>
    </source>
</evidence>
<dbReference type="GO" id="GO:0005737">
    <property type="term" value="C:cytoplasm"/>
    <property type="evidence" value="ECO:0007669"/>
    <property type="project" value="TreeGrafter"/>
</dbReference>
<accession>A0A075GLV7</accession>
<dbReference type="SUPFAM" id="SSF51621">
    <property type="entry name" value="Phosphoenolpyruvate/pyruvate domain"/>
    <property type="match status" value="1"/>
</dbReference>
<protein>
    <submittedName>
        <fullName evidence="5">2,4-dihydroxyhept-2-ene-1,7-dioic acid aldolase (HpaI)</fullName>
    </submittedName>
</protein>
<dbReference type="PANTHER" id="PTHR30502">
    <property type="entry name" value="2-KETO-3-DEOXY-L-RHAMNONATE ALDOLASE"/>
    <property type="match status" value="1"/>
</dbReference>
<dbReference type="PANTHER" id="PTHR30502:SF0">
    <property type="entry name" value="PHOSPHOENOLPYRUVATE CARBOXYLASE FAMILY PROTEIN"/>
    <property type="match status" value="1"/>
</dbReference>